<comment type="caution">
    <text evidence="10">The sequence shown here is derived from an EMBL/GenBank/DDBJ whole genome shotgun (WGS) entry which is preliminary data.</text>
</comment>
<evidence type="ECO:0000256" key="4">
    <source>
        <dbReference type="ARBA" id="ARBA00022821"/>
    </source>
</evidence>
<evidence type="ECO:0000313" key="11">
    <source>
        <dbReference type="Proteomes" id="UP000075714"/>
    </source>
</evidence>
<dbReference type="Pfam" id="PF03094">
    <property type="entry name" value="Mlo"/>
    <property type="match status" value="2"/>
</dbReference>
<feature type="region of interest" description="Disordered" evidence="8">
    <location>
        <begin position="475"/>
        <end position="529"/>
    </location>
</feature>
<keyword evidence="5 9" id="KW-1133">Transmembrane helix</keyword>
<dbReference type="EMBL" id="LSYV01000026">
    <property type="protein sequence ID" value="KXZ48776.1"/>
    <property type="molecule type" value="Genomic_DNA"/>
</dbReference>
<dbReference type="PANTHER" id="PTHR31942:SF52">
    <property type="entry name" value="MLO-LIKE PROTEIN 1"/>
    <property type="match status" value="1"/>
</dbReference>
<evidence type="ECO:0000313" key="10">
    <source>
        <dbReference type="EMBL" id="KXZ48776.1"/>
    </source>
</evidence>
<feature type="transmembrane region" description="Helical" evidence="9">
    <location>
        <begin position="249"/>
        <end position="270"/>
    </location>
</feature>
<evidence type="ECO:0000256" key="3">
    <source>
        <dbReference type="ARBA" id="ARBA00022692"/>
    </source>
</evidence>
<feature type="compositionally biased region" description="Basic residues" evidence="8">
    <location>
        <begin position="597"/>
        <end position="613"/>
    </location>
</feature>
<dbReference type="InterPro" id="IPR004326">
    <property type="entry name" value="Mlo"/>
</dbReference>
<keyword evidence="7" id="KW-0568">Pathogenesis-related protein</keyword>
<feature type="transmembrane region" description="Helical" evidence="9">
    <location>
        <begin position="845"/>
        <end position="875"/>
    </location>
</feature>
<evidence type="ECO:0000256" key="6">
    <source>
        <dbReference type="ARBA" id="ARBA00023136"/>
    </source>
</evidence>
<evidence type="ECO:0000256" key="1">
    <source>
        <dbReference type="ARBA" id="ARBA00004141"/>
    </source>
</evidence>
<protein>
    <recommendedName>
        <fullName evidence="12">MLO-like protein</fullName>
    </recommendedName>
</protein>
<dbReference type="STRING" id="33097.A0A150GG21"/>
<proteinExistence type="inferred from homology"/>
<accession>A0A150GG21</accession>
<dbReference type="OrthoDB" id="1388414at2759"/>
<comment type="similarity">
    <text evidence="2">Belongs to the MLO family.</text>
</comment>
<feature type="region of interest" description="Disordered" evidence="8">
    <location>
        <begin position="585"/>
        <end position="645"/>
    </location>
</feature>
<feature type="compositionally biased region" description="Low complexity" evidence="8">
    <location>
        <begin position="509"/>
        <end position="526"/>
    </location>
</feature>
<evidence type="ECO:0000256" key="5">
    <source>
        <dbReference type="ARBA" id="ARBA00022989"/>
    </source>
</evidence>
<evidence type="ECO:0000256" key="9">
    <source>
        <dbReference type="SAM" id="Phobius"/>
    </source>
</evidence>
<comment type="subcellular location">
    <subcellularLocation>
        <location evidence="1">Membrane</location>
        <topology evidence="1">Multi-pass membrane protein</topology>
    </subcellularLocation>
</comment>
<sequence>MAGGSSPKIEDVEGWRLALLLLAFATLTVALEWISEKLEKLFERRKGLSTALAHVKNELLYVGTISLLLSAFQEYLARICIPKDTADVYSDSVGVRRHRSRRQLLAGSTAEFCTGSTQSLWPVSLQHDTHVKKWRVWEDEAQEQARTGDVKVMQMPAGFLYWNVGSNPVVHWLMMLTRSGTYTVNQTMYHNARLIFVENMGLPYDFHFHATLCPPSSLYPYPRPSYTLDLVVVSLEEELSRTLRPEWHLWLVAVVWFAIPPPSYVSFWMYGISLTLLLVIGGKLLDILVQIAVQVAIKYGDSVLYGRMKDNARAGPGLTALGRSSLRAGGFRSPTLQRQFLDRISSGRAGGDGGGGAAGVEAAADWGPHAGPPLARRSRLTALLGKGGSGRVSGRAGGSLRLAAAPSGLEEAAGGSAAIAAGGGGRGVKGVVSGLVESLSSREAAVQLLRSWVSGQAPPPALASASARVAAAGPELHVNGDGGGGGGWGGRRPPPLVTSATLPREEAGDGVAAAAAAPERGSAASSWGGGSAEIELTRGSAPPASLAFRRNRAAAAGSGGLAEPGGGAAAAAPATVAAAAPHLSSIAEGSPDNGHSRERHNRHNGNHNHHHNRNGTNYNGHHAVGGQSGTAPPPPPHAKSMAEDAAASAAASAAAAAASAVEASAAPTAAAPQPELSLSVDPAGDPAAAAAGACTSADSDGDGRCAIAPCKEEELKGSAAAAARPGVTFADGGGGAAGAPAKLLAFGSLPRSESVGRRRVPLLLRPCYCGAEFTVSKGQYVRDLLNRRRARGVHKLDAAQFFWFGRPRFVTALFTIAYFQNSLSIAICVFSLLGSYKSSSTWEGVPLWAVIVQLVIDLLLVPQVSLGVLPLYALIQPLGSHCPRSVLKSAMKAGLYTRQTAVIAKVLNLKLDSV</sequence>
<keyword evidence="4" id="KW-0611">Plant defense</keyword>
<feature type="transmembrane region" description="Helical" evidence="9">
    <location>
        <begin position="809"/>
        <end position="833"/>
    </location>
</feature>
<gene>
    <name evidence="10" type="ORF">GPECTOR_25g360</name>
</gene>
<dbReference type="GO" id="GO:0016020">
    <property type="term" value="C:membrane"/>
    <property type="evidence" value="ECO:0007669"/>
    <property type="project" value="UniProtKB-SubCell"/>
</dbReference>
<dbReference type="GO" id="GO:0006952">
    <property type="term" value="P:defense response"/>
    <property type="evidence" value="ECO:0007669"/>
    <property type="project" value="UniProtKB-KW"/>
</dbReference>
<dbReference type="PANTHER" id="PTHR31942">
    <property type="entry name" value="MLO-LIKE PROTEIN 1"/>
    <property type="match status" value="1"/>
</dbReference>
<evidence type="ECO:0000256" key="2">
    <source>
        <dbReference type="ARBA" id="ARBA00006574"/>
    </source>
</evidence>
<evidence type="ECO:0000256" key="7">
    <source>
        <dbReference type="ARBA" id="ARBA00023265"/>
    </source>
</evidence>
<dbReference type="Proteomes" id="UP000075714">
    <property type="component" value="Unassembled WGS sequence"/>
</dbReference>
<evidence type="ECO:0000256" key="8">
    <source>
        <dbReference type="SAM" id="MobiDB-lite"/>
    </source>
</evidence>
<feature type="region of interest" description="Disordered" evidence="8">
    <location>
        <begin position="672"/>
        <end position="701"/>
    </location>
</feature>
<reference evidence="11" key="1">
    <citation type="journal article" date="2016" name="Nat. Commun.">
        <title>The Gonium pectorale genome demonstrates co-option of cell cycle regulation during the evolution of multicellularity.</title>
        <authorList>
            <person name="Hanschen E.R."/>
            <person name="Marriage T.N."/>
            <person name="Ferris P.J."/>
            <person name="Hamaji T."/>
            <person name="Toyoda A."/>
            <person name="Fujiyama A."/>
            <person name="Neme R."/>
            <person name="Noguchi H."/>
            <person name="Minakuchi Y."/>
            <person name="Suzuki M."/>
            <person name="Kawai-Toyooka H."/>
            <person name="Smith D.R."/>
            <person name="Sparks H."/>
            <person name="Anderson J."/>
            <person name="Bakaric R."/>
            <person name="Luria V."/>
            <person name="Karger A."/>
            <person name="Kirschner M.W."/>
            <person name="Durand P.M."/>
            <person name="Michod R.E."/>
            <person name="Nozaki H."/>
            <person name="Olson B.J."/>
        </authorList>
    </citation>
    <scope>NUCLEOTIDE SEQUENCE [LARGE SCALE GENOMIC DNA]</scope>
    <source>
        <strain evidence="11">NIES-2863</strain>
    </source>
</reference>
<feature type="compositionally biased region" description="Gly residues" evidence="8">
    <location>
        <begin position="480"/>
        <end position="490"/>
    </location>
</feature>
<name>A0A150GG21_GONPE</name>
<keyword evidence="3 9" id="KW-0812">Transmembrane</keyword>
<dbReference type="AlphaFoldDB" id="A0A150GG21"/>
<keyword evidence="6 9" id="KW-0472">Membrane</keyword>
<organism evidence="10 11">
    <name type="scientific">Gonium pectorale</name>
    <name type="common">Green alga</name>
    <dbReference type="NCBI Taxonomy" id="33097"/>
    <lineage>
        <taxon>Eukaryota</taxon>
        <taxon>Viridiplantae</taxon>
        <taxon>Chlorophyta</taxon>
        <taxon>core chlorophytes</taxon>
        <taxon>Chlorophyceae</taxon>
        <taxon>CS clade</taxon>
        <taxon>Chlamydomonadales</taxon>
        <taxon>Volvocaceae</taxon>
        <taxon>Gonium</taxon>
    </lineage>
</organism>
<feature type="compositionally biased region" description="Low complexity" evidence="8">
    <location>
        <begin position="681"/>
        <end position="698"/>
    </location>
</feature>
<feature type="transmembrane region" description="Helical" evidence="9">
    <location>
        <begin position="15"/>
        <end position="35"/>
    </location>
</feature>
<keyword evidence="11" id="KW-1185">Reference proteome</keyword>
<evidence type="ECO:0008006" key="12">
    <source>
        <dbReference type="Google" id="ProtNLM"/>
    </source>
</evidence>